<feature type="transmembrane region" description="Helical" evidence="1">
    <location>
        <begin position="66"/>
        <end position="83"/>
    </location>
</feature>
<protein>
    <submittedName>
        <fullName evidence="2">Uncharacterized protein</fullName>
    </submittedName>
</protein>
<comment type="caution">
    <text evidence="2">The sequence shown here is derived from an EMBL/GenBank/DDBJ whole genome shotgun (WGS) entry which is preliminary data.</text>
</comment>
<feature type="transmembrane region" description="Helical" evidence="1">
    <location>
        <begin position="6"/>
        <end position="28"/>
    </location>
</feature>
<reference evidence="2 3" key="1">
    <citation type="submission" date="2016-02" db="EMBL/GenBank/DDBJ databases">
        <authorList>
            <person name="Wen L."/>
            <person name="He K."/>
            <person name="Yang H."/>
        </authorList>
    </citation>
    <scope>NUCLEOTIDE SEQUENCE [LARGE SCALE GENOMIC DNA]</scope>
    <source>
        <strain evidence="2">ShG14-8</strain>
    </source>
</reference>
<feature type="transmembrane region" description="Helical" evidence="1">
    <location>
        <begin position="147"/>
        <end position="164"/>
    </location>
</feature>
<organism evidence="2 3">
    <name type="scientific">Candidatus Gallionella acididurans</name>
    <dbReference type="NCBI Taxonomy" id="1796491"/>
    <lineage>
        <taxon>Bacteria</taxon>
        <taxon>Pseudomonadati</taxon>
        <taxon>Pseudomonadota</taxon>
        <taxon>Betaproteobacteria</taxon>
        <taxon>Nitrosomonadales</taxon>
        <taxon>Gallionellaceae</taxon>
        <taxon>Gallionella</taxon>
    </lineage>
</organism>
<feature type="transmembrane region" description="Helical" evidence="1">
    <location>
        <begin position="35"/>
        <end position="60"/>
    </location>
</feature>
<evidence type="ECO:0000313" key="3">
    <source>
        <dbReference type="Proteomes" id="UP000070578"/>
    </source>
</evidence>
<reference evidence="2 3" key="2">
    <citation type="submission" date="2016-03" db="EMBL/GenBank/DDBJ databases">
        <title>New uncultured bacterium of the family Gallionellaceae from acid mine drainage: description and reconstruction of genome based on metagenomic analysis of microbial community.</title>
        <authorList>
            <person name="Kadnikov V."/>
            <person name="Ivasenko D."/>
            <person name="Beletsky A."/>
            <person name="Mardanov A."/>
            <person name="Danilova E."/>
            <person name="Pimenov N."/>
            <person name="Karnachuk O."/>
            <person name="Ravin N."/>
        </authorList>
    </citation>
    <scope>NUCLEOTIDE SEQUENCE [LARGE SCALE GENOMIC DNA]</scope>
    <source>
        <strain evidence="2">ShG14-8</strain>
    </source>
</reference>
<sequence length="207" mass="22197">MANLTDLTGLAGVASAIAAAALLLPWTIRLTQPRLAAVLGTVFVLSLIPFGALSAAAYVRGITGDLSITTLVLLWCALLRPWCGCAASGTEHRRVLLVLIALCALAFYPMALGAGSFDPYRLGYGNPLLIVVLLLIALAAWFRKFTLVALCIALATLAWAGGWYESSNLWDYLLDPFVAIYALAAMMIFGVKRLSKSRLRNQLLSIP</sequence>
<dbReference type="EMBL" id="LSLI01000056">
    <property type="protein sequence ID" value="KXS31792.1"/>
    <property type="molecule type" value="Genomic_DNA"/>
</dbReference>
<feature type="transmembrane region" description="Helical" evidence="1">
    <location>
        <begin position="95"/>
        <end position="117"/>
    </location>
</feature>
<evidence type="ECO:0000313" key="2">
    <source>
        <dbReference type="EMBL" id="KXS31792.1"/>
    </source>
</evidence>
<keyword evidence="1" id="KW-0472">Membrane</keyword>
<keyword evidence="1" id="KW-0812">Transmembrane</keyword>
<proteinExistence type="predicted"/>
<evidence type="ECO:0000256" key="1">
    <source>
        <dbReference type="SAM" id="Phobius"/>
    </source>
</evidence>
<gene>
    <name evidence="2" type="ORF">AWT59_2091</name>
</gene>
<feature type="transmembrane region" description="Helical" evidence="1">
    <location>
        <begin position="170"/>
        <end position="191"/>
    </location>
</feature>
<dbReference type="Proteomes" id="UP000070578">
    <property type="component" value="Unassembled WGS sequence"/>
</dbReference>
<dbReference type="AlphaFoldDB" id="A0A139BS38"/>
<keyword evidence="1" id="KW-1133">Transmembrane helix</keyword>
<name>A0A139BS38_9PROT</name>
<accession>A0A139BS38</accession>
<feature type="transmembrane region" description="Helical" evidence="1">
    <location>
        <begin position="123"/>
        <end position="142"/>
    </location>
</feature>